<accession>A0ABR4D2E8</accession>
<gene>
    <name evidence="1" type="ORF">VTL71DRAFT_746</name>
</gene>
<evidence type="ECO:0000313" key="2">
    <source>
        <dbReference type="Proteomes" id="UP001595075"/>
    </source>
</evidence>
<dbReference type="Proteomes" id="UP001595075">
    <property type="component" value="Unassembled WGS sequence"/>
</dbReference>
<sequence length="209" mass="23827">MSEEFRVPDYTRAGFIYLAGRKKYLGFCKDVQNINKETIDQQGMNIAWFQTLKELHEDWVPSGGRRLSKEVQDGKLAAVRLQTQGPKAEKYWADLVKSTGRTDLIDDHDVAGIDFEALVNHHDTEYPEVDYDKDHTPAQLKQIFKPVYKIGNAYVDGLVEDSEAERAAIEYQVLLCGRSKNAVKVDGDMAEMMKSSNLVEDEDMMDIEQ</sequence>
<comment type="caution">
    <text evidence="1">The sequence shown here is derived from an EMBL/GenBank/DDBJ whole genome shotgun (WGS) entry which is preliminary data.</text>
</comment>
<protein>
    <submittedName>
        <fullName evidence="1">Uncharacterized protein</fullName>
    </submittedName>
</protein>
<name>A0ABR4D2E8_9HELO</name>
<reference evidence="1 2" key="1">
    <citation type="journal article" date="2024" name="Commun. Biol.">
        <title>Comparative genomic analysis of thermophilic fungi reveals convergent evolutionary adaptations and gene losses.</title>
        <authorList>
            <person name="Steindorff A.S."/>
            <person name="Aguilar-Pontes M.V."/>
            <person name="Robinson A.J."/>
            <person name="Andreopoulos B."/>
            <person name="LaButti K."/>
            <person name="Kuo A."/>
            <person name="Mondo S."/>
            <person name="Riley R."/>
            <person name="Otillar R."/>
            <person name="Haridas S."/>
            <person name="Lipzen A."/>
            <person name="Grimwood J."/>
            <person name="Schmutz J."/>
            <person name="Clum A."/>
            <person name="Reid I.D."/>
            <person name="Moisan M.C."/>
            <person name="Butler G."/>
            <person name="Nguyen T.T.M."/>
            <person name="Dewar K."/>
            <person name="Conant G."/>
            <person name="Drula E."/>
            <person name="Henrissat B."/>
            <person name="Hansel C."/>
            <person name="Singer S."/>
            <person name="Hutchinson M.I."/>
            <person name="de Vries R.P."/>
            <person name="Natvig D.O."/>
            <person name="Powell A.J."/>
            <person name="Tsang A."/>
            <person name="Grigoriev I.V."/>
        </authorList>
    </citation>
    <scope>NUCLEOTIDE SEQUENCE [LARGE SCALE GENOMIC DNA]</scope>
    <source>
        <strain evidence="1 2">CBS 494.80</strain>
    </source>
</reference>
<evidence type="ECO:0000313" key="1">
    <source>
        <dbReference type="EMBL" id="KAL2075803.1"/>
    </source>
</evidence>
<keyword evidence="2" id="KW-1185">Reference proteome</keyword>
<organism evidence="1 2">
    <name type="scientific">Oculimacula yallundae</name>
    <dbReference type="NCBI Taxonomy" id="86028"/>
    <lineage>
        <taxon>Eukaryota</taxon>
        <taxon>Fungi</taxon>
        <taxon>Dikarya</taxon>
        <taxon>Ascomycota</taxon>
        <taxon>Pezizomycotina</taxon>
        <taxon>Leotiomycetes</taxon>
        <taxon>Helotiales</taxon>
        <taxon>Ploettnerulaceae</taxon>
        <taxon>Oculimacula</taxon>
    </lineage>
</organism>
<proteinExistence type="predicted"/>
<dbReference type="EMBL" id="JAZHXI010000001">
    <property type="protein sequence ID" value="KAL2075803.1"/>
    <property type="molecule type" value="Genomic_DNA"/>
</dbReference>